<dbReference type="InterPro" id="IPR050238">
    <property type="entry name" value="DNA_Rep/Repair_Clamp_Loader"/>
</dbReference>
<evidence type="ECO:0008006" key="4">
    <source>
        <dbReference type="Google" id="ProtNLM"/>
    </source>
</evidence>
<proteinExistence type="predicted"/>
<dbReference type="PANTHER" id="PTHR11669">
    <property type="entry name" value="REPLICATION FACTOR C / DNA POLYMERASE III GAMMA-TAU SUBUNIT"/>
    <property type="match status" value="1"/>
</dbReference>
<gene>
    <name evidence="2" type="ORF">SARC_16976</name>
</gene>
<dbReference type="GO" id="GO:0005634">
    <property type="term" value="C:nucleus"/>
    <property type="evidence" value="ECO:0007669"/>
    <property type="project" value="TreeGrafter"/>
</dbReference>
<dbReference type="GO" id="GO:0006281">
    <property type="term" value="P:DNA repair"/>
    <property type="evidence" value="ECO:0007669"/>
    <property type="project" value="TreeGrafter"/>
</dbReference>
<dbReference type="Gene3D" id="3.40.50.300">
    <property type="entry name" value="P-loop containing nucleotide triphosphate hydrolases"/>
    <property type="match status" value="1"/>
</dbReference>
<feature type="non-terminal residue" evidence="2">
    <location>
        <position position="75"/>
    </location>
</feature>
<accession>A0A0L0F1K1</accession>
<evidence type="ECO:0000256" key="1">
    <source>
        <dbReference type="ARBA" id="ARBA00022705"/>
    </source>
</evidence>
<protein>
    <recommendedName>
        <fullName evidence="4">Replication factor C subunit 3</fullName>
    </recommendedName>
</protein>
<evidence type="ECO:0000313" key="2">
    <source>
        <dbReference type="EMBL" id="KNC70494.1"/>
    </source>
</evidence>
<dbReference type="OrthoDB" id="761538at2759"/>
<keyword evidence="1" id="KW-0235">DNA replication</keyword>
<organism evidence="2 3">
    <name type="scientific">Sphaeroforma arctica JP610</name>
    <dbReference type="NCBI Taxonomy" id="667725"/>
    <lineage>
        <taxon>Eukaryota</taxon>
        <taxon>Ichthyosporea</taxon>
        <taxon>Ichthyophonida</taxon>
        <taxon>Sphaeroforma</taxon>
    </lineage>
</organism>
<dbReference type="eggNOG" id="KOG2035">
    <property type="taxonomic scope" value="Eukaryota"/>
</dbReference>
<name>A0A0L0F1K1_9EUKA</name>
<dbReference type="EMBL" id="KQ251020">
    <property type="protein sequence ID" value="KNC70494.1"/>
    <property type="molecule type" value="Genomic_DNA"/>
</dbReference>
<keyword evidence="3" id="KW-1185">Reference proteome</keyword>
<dbReference type="GO" id="GO:0003689">
    <property type="term" value="F:DNA clamp loader activity"/>
    <property type="evidence" value="ECO:0007669"/>
    <property type="project" value="TreeGrafter"/>
</dbReference>
<dbReference type="GeneID" id="25917480"/>
<dbReference type="InterPro" id="IPR027417">
    <property type="entry name" value="P-loop_NTPase"/>
</dbReference>
<dbReference type="AlphaFoldDB" id="A0A0L0F1K1"/>
<sequence length="75" mass="8625">MSLWVDKYRPTKLEQIDCNKDVALRLKKLTENGDCPHLLIHGPPGAGKRTQIMSMLRDLYGPGVMKIKIDQRQYT</sequence>
<reference evidence="2 3" key="1">
    <citation type="submission" date="2011-02" db="EMBL/GenBank/DDBJ databases">
        <title>The Genome Sequence of Sphaeroforma arctica JP610.</title>
        <authorList>
            <consortium name="The Broad Institute Genome Sequencing Platform"/>
            <person name="Russ C."/>
            <person name="Cuomo C."/>
            <person name="Young S.K."/>
            <person name="Zeng Q."/>
            <person name="Gargeya S."/>
            <person name="Alvarado L."/>
            <person name="Berlin A."/>
            <person name="Chapman S.B."/>
            <person name="Chen Z."/>
            <person name="Freedman E."/>
            <person name="Gellesch M."/>
            <person name="Goldberg J."/>
            <person name="Griggs A."/>
            <person name="Gujja S."/>
            <person name="Heilman E."/>
            <person name="Heiman D."/>
            <person name="Howarth C."/>
            <person name="Mehta T."/>
            <person name="Neiman D."/>
            <person name="Pearson M."/>
            <person name="Roberts A."/>
            <person name="Saif S."/>
            <person name="Shea T."/>
            <person name="Shenoy N."/>
            <person name="Sisk P."/>
            <person name="Stolte C."/>
            <person name="Sykes S."/>
            <person name="White J."/>
            <person name="Yandava C."/>
            <person name="Burger G."/>
            <person name="Gray M.W."/>
            <person name="Holland P.W.H."/>
            <person name="King N."/>
            <person name="Lang F.B.F."/>
            <person name="Roger A.J."/>
            <person name="Ruiz-Trillo I."/>
            <person name="Haas B."/>
            <person name="Nusbaum C."/>
            <person name="Birren B."/>
        </authorList>
    </citation>
    <scope>NUCLEOTIDE SEQUENCE [LARGE SCALE GENOMIC DNA]</scope>
    <source>
        <strain evidence="2 3">JP610</strain>
    </source>
</reference>
<dbReference type="STRING" id="667725.A0A0L0F1K1"/>
<evidence type="ECO:0000313" key="3">
    <source>
        <dbReference type="Proteomes" id="UP000054560"/>
    </source>
</evidence>
<dbReference type="GO" id="GO:0005663">
    <property type="term" value="C:DNA replication factor C complex"/>
    <property type="evidence" value="ECO:0007669"/>
    <property type="project" value="TreeGrafter"/>
</dbReference>
<dbReference type="GO" id="GO:0006261">
    <property type="term" value="P:DNA-templated DNA replication"/>
    <property type="evidence" value="ECO:0007669"/>
    <property type="project" value="TreeGrafter"/>
</dbReference>
<dbReference type="RefSeq" id="XP_014144396.1">
    <property type="nucleotide sequence ID" value="XM_014288921.1"/>
</dbReference>
<dbReference type="PANTHER" id="PTHR11669:SF1">
    <property type="entry name" value="REPLICATION FACTOR C SUBUNIT 3"/>
    <property type="match status" value="1"/>
</dbReference>
<dbReference type="SUPFAM" id="SSF52540">
    <property type="entry name" value="P-loop containing nucleoside triphosphate hydrolases"/>
    <property type="match status" value="1"/>
</dbReference>
<dbReference type="Proteomes" id="UP000054560">
    <property type="component" value="Unassembled WGS sequence"/>
</dbReference>